<dbReference type="NCBIfam" id="TIGR00208">
    <property type="entry name" value="fliS"/>
    <property type="match status" value="1"/>
</dbReference>
<organism evidence="6 7">
    <name type="scientific">Jeotgalibaca ciconiae</name>
    <dbReference type="NCBI Taxonomy" id="2496265"/>
    <lineage>
        <taxon>Bacteria</taxon>
        <taxon>Bacillati</taxon>
        <taxon>Bacillota</taxon>
        <taxon>Bacilli</taxon>
        <taxon>Lactobacillales</taxon>
        <taxon>Carnobacteriaceae</taxon>
        <taxon>Jeotgalibaca</taxon>
    </lineage>
</organism>
<sequence length="120" mass="13806">MYNKQAKNIYQQNQILTASPKKLVTLLYEGSLKNLRIAELSLEKGDYQKVNESLIKHQDILGELQRTLNLEEGGEIAQDLDALYSFLTNEALQANVQKDVTKIKNSQKLIEELRDTWNQI</sequence>
<proteinExistence type="inferred from homology"/>
<dbReference type="EMBL" id="CP034465">
    <property type="protein sequence ID" value="AZP04269.1"/>
    <property type="molecule type" value="Genomic_DNA"/>
</dbReference>
<gene>
    <name evidence="6" type="primary">fliS</name>
    <name evidence="6" type="ORF">EJN90_06215</name>
</gene>
<keyword evidence="6" id="KW-0969">Cilium</keyword>
<dbReference type="InterPro" id="IPR003713">
    <property type="entry name" value="FliS"/>
</dbReference>
<dbReference type="GO" id="GO:0005829">
    <property type="term" value="C:cytosol"/>
    <property type="evidence" value="ECO:0007669"/>
    <property type="project" value="UniProtKB-SubCell"/>
</dbReference>
<dbReference type="AlphaFoldDB" id="A0A3Q9BK83"/>
<keyword evidence="7" id="KW-1185">Reference proteome</keyword>
<dbReference type="OrthoDB" id="1524959at2"/>
<dbReference type="PANTHER" id="PTHR34773:SF1">
    <property type="entry name" value="FLAGELLAR SECRETION CHAPERONE FLIS"/>
    <property type="match status" value="1"/>
</dbReference>
<protein>
    <submittedName>
        <fullName evidence="6">Flagellar export chaperone FliS</fullName>
    </submittedName>
</protein>
<evidence type="ECO:0000256" key="3">
    <source>
        <dbReference type="ARBA" id="ARBA00022490"/>
    </source>
</evidence>
<dbReference type="InterPro" id="IPR036584">
    <property type="entry name" value="FliS_sf"/>
</dbReference>
<dbReference type="Gene3D" id="1.20.120.340">
    <property type="entry name" value="Flagellar protein FliS"/>
    <property type="match status" value="1"/>
</dbReference>
<keyword evidence="6" id="KW-0282">Flagellum</keyword>
<dbReference type="GO" id="GO:0044780">
    <property type="term" value="P:bacterial-type flagellum assembly"/>
    <property type="evidence" value="ECO:0007669"/>
    <property type="project" value="InterPro"/>
</dbReference>
<evidence type="ECO:0000313" key="7">
    <source>
        <dbReference type="Proteomes" id="UP000273326"/>
    </source>
</evidence>
<keyword evidence="3" id="KW-0963">Cytoplasm</keyword>
<name>A0A3Q9BK83_9LACT</name>
<dbReference type="GO" id="GO:0071973">
    <property type="term" value="P:bacterial-type flagellum-dependent cell motility"/>
    <property type="evidence" value="ECO:0007669"/>
    <property type="project" value="TreeGrafter"/>
</dbReference>
<dbReference type="Proteomes" id="UP000273326">
    <property type="component" value="Chromosome"/>
</dbReference>
<dbReference type="Pfam" id="PF02561">
    <property type="entry name" value="FliS"/>
    <property type="match status" value="1"/>
</dbReference>
<comment type="subcellular location">
    <subcellularLocation>
        <location evidence="1">Cytoplasm</location>
        <location evidence="1">Cytosol</location>
    </subcellularLocation>
</comment>
<evidence type="ECO:0000313" key="6">
    <source>
        <dbReference type="EMBL" id="AZP04269.1"/>
    </source>
</evidence>
<dbReference type="RefSeq" id="WP_126109516.1">
    <property type="nucleotide sequence ID" value="NZ_CP034465.1"/>
</dbReference>
<evidence type="ECO:0000256" key="4">
    <source>
        <dbReference type="ARBA" id="ARBA00022795"/>
    </source>
</evidence>
<keyword evidence="5" id="KW-0143">Chaperone</keyword>
<reference evidence="7" key="1">
    <citation type="submission" date="2018-12" db="EMBL/GenBank/DDBJ databases">
        <title>Complete genome sequencing of Jeotgalibaca sp. H21T32.</title>
        <authorList>
            <person name="Bae J.-W."/>
            <person name="Lee S.-Y."/>
        </authorList>
    </citation>
    <scope>NUCLEOTIDE SEQUENCE [LARGE SCALE GENOMIC DNA]</scope>
    <source>
        <strain evidence="7">H21T32</strain>
    </source>
</reference>
<comment type="similarity">
    <text evidence="2">Belongs to the FliS family.</text>
</comment>
<keyword evidence="4" id="KW-1005">Bacterial flagellum biogenesis</keyword>
<evidence type="ECO:0000256" key="5">
    <source>
        <dbReference type="ARBA" id="ARBA00023186"/>
    </source>
</evidence>
<evidence type="ECO:0000256" key="2">
    <source>
        <dbReference type="ARBA" id="ARBA00008787"/>
    </source>
</evidence>
<dbReference type="PIRSF" id="PIRSF039090">
    <property type="entry name" value="Flis"/>
    <property type="match status" value="1"/>
</dbReference>
<dbReference type="SUPFAM" id="SSF101116">
    <property type="entry name" value="Flagellar export chaperone FliS"/>
    <property type="match status" value="1"/>
</dbReference>
<keyword evidence="6" id="KW-0966">Cell projection</keyword>
<dbReference type="CDD" id="cd16098">
    <property type="entry name" value="FliS"/>
    <property type="match status" value="1"/>
</dbReference>
<accession>A0A3Q9BK83</accession>
<dbReference type="KEGG" id="jeh:EJN90_06215"/>
<dbReference type="PANTHER" id="PTHR34773">
    <property type="entry name" value="FLAGELLAR SECRETION CHAPERONE FLIS"/>
    <property type="match status" value="1"/>
</dbReference>
<evidence type="ECO:0000256" key="1">
    <source>
        <dbReference type="ARBA" id="ARBA00004514"/>
    </source>
</evidence>